<dbReference type="PANTHER" id="PTHR11735">
    <property type="entry name" value="TRNA N6-ADENOSINE THREONYLCARBAMOYLTRANSFERASE"/>
    <property type="match status" value="1"/>
</dbReference>
<dbReference type="InterPro" id="IPR022496">
    <property type="entry name" value="T6A_TsaB"/>
</dbReference>
<name>A0ABW1S989_9PROT</name>
<evidence type="ECO:0000259" key="1">
    <source>
        <dbReference type="Pfam" id="PF00814"/>
    </source>
</evidence>
<evidence type="ECO:0000313" key="3">
    <source>
        <dbReference type="Proteomes" id="UP001596303"/>
    </source>
</evidence>
<keyword evidence="3" id="KW-1185">Reference proteome</keyword>
<feature type="domain" description="Gcp-like" evidence="1">
    <location>
        <begin position="32"/>
        <end position="104"/>
    </location>
</feature>
<dbReference type="Proteomes" id="UP001596303">
    <property type="component" value="Unassembled WGS sequence"/>
</dbReference>
<evidence type="ECO:0000313" key="2">
    <source>
        <dbReference type="EMBL" id="MFC6198009.1"/>
    </source>
</evidence>
<dbReference type="NCBIfam" id="TIGR03725">
    <property type="entry name" value="T6A_YeaZ"/>
    <property type="match status" value="1"/>
</dbReference>
<dbReference type="EC" id="2.3.1.234" evidence="2"/>
<dbReference type="EMBL" id="JBHSSW010000009">
    <property type="protein sequence ID" value="MFC6198009.1"/>
    <property type="molecule type" value="Genomic_DNA"/>
</dbReference>
<sequence>MICLAIHTAGASCDVAILRGDACIGAASQPMKRGHDQALPVLTQAVLKEAGMSVTDLDRIAVCTGPGSFTGIRVGVAFARGLALANDLQAVGVTSLEALAAQSGTRPAIAVIPAKQRLPDLTFWVQGFAMDDFPVPEEVGLDQLQSFAEENPAFAFLCEAAKADHTRSHLTMVSDWIEVSTGAEAVARYAIALPNGTLPNAKPVYAREPDAIPAKKINVSGQ</sequence>
<protein>
    <submittedName>
        <fullName evidence="2">tRNA (Adenosine(37)-N6)-threonylcarbamoyltransferase complex dimerization subunit type 1 TsaB</fullName>
        <ecNumber evidence="2">2.3.1.234</ecNumber>
    </submittedName>
</protein>
<dbReference type="PANTHER" id="PTHR11735:SF11">
    <property type="entry name" value="TRNA THREONYLCARBAMOYLADENOSINE BIOSYNTHESIS PROTEIN TSAB"/>
    <property type="match status" value="1"/>
</dbReference>
<dbReference type="InterPro" id="IPR000905">
    <property type="entry name" value="Gcp-like_dom"/>
</dbReference>
<gene>
    <name evidence="2" type="primary">tsaB</name>
    <name evidence="2" type="ORF">ACFQDM_07965</name>
</gene>
<comment type="caution">
    <text evidence="2">The sequence shown here is derived from an EMBL/GenBank/DDBJ whole genome shotgun (WGS) entry which is preliminary data.</text>
</comment>
<dbReference type="Pfam" id="PF00814">
    <property type="entry name" value="TsaD"/>
    <property type="match status" value="1"/>
</dbReference>
<reference evidence="3" key="1">
    <citation type="journal article" date="2019" name="Int. J. Syst. Evol. Microbiol.">
        <title>The Global Catalogue of Microorganisms (GCM) 10K type strain sequencing project: providing services to taxonomists for standard genome sequencing and annotation.</title>
        <authorList>
            <consortium name="The Broad Institute Genomics Platform"/>
            <consortium name="The Broad Institute Genome Sequencing Center for Infectious Disease"/>
            <person name="Wu L."/>
            <person name="Ma J."/>
        </authorList>
    </citation>
    <scope>NUCLEOTIDE SEQUENCE [LARGE SCALE GENOMIC DNA]</scope>
    <source>
        <strain evidence="3">CGMCC-1.15741</strain>
    </source>
</reference>
<accession>A0ABW1S989</accession>
<proteinExistence type="predicted"/>
<dbReference type="RefSeq" id="WP_377377750.1">
    <property type="nucleotide sequence ID" value="NZ_JBHSSW010000009.1"/>
</dbReference>
<dbReference type="GO" id="GO:0061711">
    <property type="term" value="F:tRNA N(6)-L-threonylcarbamoyladenine synthase activity"/>
    <property type="evidence" value="ECO:0007669"/>
    <property type="project" value="UniProtKB-EC"/>
</dbReference>
<dbReference type="Gene3D" id="3.30.420.40">
    <property type="match status" value="1"/>
</dbReference>
<dbReference type="InterPro" id="IPR043129">
    <property type="entry name" value="ATPase_NBD"/>
</dbReference>
<dbReference type="SUPFAM" id="SSF53067">
    <property type="entry name" value="Actin-like ATPase domain"/>
    <property type="match status" value="1"/>
</dbReference>
<keyword evidence="2" id="KW-0012">Acyltransferase</keyword>
<keyword evidence="2" id="KW-0808">Transferase</keyword>
<organism evidence="2 3">
    <name type="scientific">Ponticaulis profundi</name>
    <dbReference type="NCBI Taxonomy" id="2665222"/>
    <lineage>
        <taxon>Bacteria</taxon>
        <taxon>Pseudomonadati</taxon>
        <taxon>Pseudomonadota</taxon>
        <taxon>Alphaproteobacteria</taxon>
        <taxon>Hyphomonadales</taxon>
        <taxon>Hyphomonadaceae</taxon>
        <taxon>Ponticaulis</taxon>
    </lineage>
</organism>